<comment type="caution">
    <text evidence="3">The sequence shown here is derived from an EMBL/GenBank/DDBJ whole genome shotgun (WGS) entry which is preliminary data.</text>
</comment>
<dbReference type="Proteomes" id="UP000283644">
    <property type="component" value="Unassembled WGS sequence"/>
</dbReference>
<evidence type="ECO:0000256" key="2">
    <source>
        <dbReference type="ARBA" id="ARBA00023002"/>
    </source>
</evidence>
<dbReference type="InterPro" id="IPR002347">
    <property type="entry name" value="SDR_fam"/>
</dbReference>
<dbReference type="FunFam" id="3.40.50.720:FF:000084">
    <property type="entry name" value="Short-chain dehydrogenase reductase"/>
    <property type="match status" value="1"/>
</dbReference>
<dbReference type="PROSITE" id="PS00061">
    <property type="entry name" value="ADH_SHORT"/>
    <property type="match status" value="1"/>
</dbReference>
<dbReference type="PRINTS" id="PR00080">
    <property type="entry name" value="SDRFAMILY"/>
</dbReference>
<evidence type="ECO:0000313" key="4">
    <source>
        <dbReference type="Proteomes" id="UP000283644"/>
    </source>
</evidence>
<keyword evidence="2" id="KW-0560">Oxidoreductase</keyword>
<protein>
    <submittedName>
        <fullName evidence="3">SDR family oxidoreductase</fullName>
    </submittedName>
</protein>
<dbReference type="PANTHER" id="PTHR42760:SF133">
    <property type="entry name" value="3-OXOACYL-[ACYL-CARRIER-PROTEIN] REDUCTASE"/>
    <property type="match status" value="1"/>
</dbReference>
<comment type="similarity">
    <text evidence="1">Belongs to the short-chain dehydrogenases/reductases (SDR) family.</text>
</comment>
<dbReference type="EMBL" id="QXGH01000046">
    <property type="protein sequence ID" value="RHW23475.1"/>
    <property type="molecule type" value="Genomic_DNA"/>
</dbReference>
<reference evidence="3 4" key="1">
    <citation type="submission" date="2018-09" db="EMBL/GenBank/DDBJ databases">
        <title>Genome sequencing of Nocardioides immobilis CCTCC AB 2017083 for comparison to Nocardioides silvaticus.</title>
        <authorList>
            <person name="Li C."/>
            <person name="Wang G."/>
        </authorList>
    </citation>
    <scope>NUCLEOTIDE SEQUENCE [LARGE SCALE GENOMIC DNA]</scope>
    <source>
        <strain evidence="3 4">CCTCC AB 2017083</strain>
    </source>
</reference>
<dbReference type="Pfam" id="PF13561">
    <property type="entry name" value="adh_short_C2"/>
    <property type="match status" value="1"/>
</dbReference>
<dbReference type="PRINTS" id="PR00081">
    <property type="entry name" value="GDHRDH"/>
</dbReference>
<dbReference type="SUPFAM" id="SSF51735">
    <property type="entry name" value="NAD(P)-binding Rossmann-fold domains"/>
    <property type="match status" value="1"/>
</dbReference>
<proteinExistence type="inferred from homology"/>
<accession>A0A417XT45</accession>
<dbReference type="InterPro" id="IPR036291">
    <property type="entry name" value="NAD(P)-bd_dom_sf"/>
</dbReference>
<sequence length="240" mass="24640">MSTRDRLDDRVALVTGAARGLGAAVAAELAARGARVVVADSDTDAAAETAATLGGAATYRCLDVRDSGRWRAVVDEIVADEGRFDVLVNNAGVYRKGPIDEWSDEDVALVLDVNLLGTILGVREAARAMGDGGSVVNISSTAGLAGHRDALPYSATKFGVRGVTRSAALELAGRGIRVNCVCPGPIDTPMIDADRLDWSHLPLNRAADPAEVAALVAFLASDAAGYCTGGDYAVDGGLSA</sequence>
<evidence type="ECO:0000256" key="1">
    <source>
        <dbReference type="ARBA" id="ARBA00006484"/>
    </source>
</evidence>
<dbReference type="Gene3D" id="3.40.50.720">
    <property type="entry name" value="NAD(P)-binding Rossmann-like Domain"/>
    <property type="match status" value="1"/>
</dbReference>
<dbReference type="PANTHER" id="PTHR42760">
    <property type="entry name" value="SHORT-CHAIN DEHYDROGENASES/REDUCTASES FAMILY MEMBER"/>
    <property type="match status" value="1"/>
</dbReference>
<gene>
    <name evidence="3" type="ORF">D0Z08_29625</name>
</gene>
<dbReference type="AlphaFoldDB" id="A0A417XT45"/>
<dbReference type="InterPro" id="IPR020904">
    <property type="entry name" value="Sc_DH/Rdtase_CS"/>
</dbReference>
<dbReference type="OrthoDB" id="4380821at2"/>
<organism evidence="3 4">
    <name type="scientific">Nocardioides immobilis</name>
    <dbReference type="NCBI Taxonomy" id="2049295"/>
    <lineage>
        <taxon>Bacteria</taxon>
        <taxon>Bacillati</taxon>
        <taxon>Actinomycetota</taxon>
        <taxon>Actinomycetes</taxon>
        <taxon>Propionibacteriales</taxon>
        <taxon>Nocardioidaceae</taxon>
        <taxon>Nocardioides</taxon>
    </lineage>
</organism>
<dbReference type="GO" id="GO:0016616">
    <property type="term" value="F:oxidoreductase activity, acting on the CH-OH group of donors, NAD or NADP as acceptor"/>
    <property type="evidence" value="ECO:0007669"/>
    <property type="project" value="TreeGrafter"/>
</dbReference>
<evidence type="ECO:0000313" key="3">
    <source>
        <dbReference type="EMBL" id="RHW23475.1"/>
    </source>
</evidence>
<dbReference type="RefSeq" id="WP_118928885.1">
    <property type="nucleotide sequence ID" value="NZ_QXGH01000046.1"/>
</dbReference>
<name>A0A417XT45_9ACTN</name>
<keyword evidence="4" id="KW-1185">Reference proteome</keyword>
<dbReference type="CDD" id="cd05233">
    <property type="entry name" value="SDR_c"/>
    <property type="match status" value="1"/>
</dbReference>